<protein>
    <recommendedName>
        <fullName evidence="2">Fe2OG dioxygenase domain-containing protein</fullName>
    </recommendedName>
</protein>
<evidence type="ECO:0000313" key="3">
    <source>
        <dbReference type="EMBL" id="KAK0532498.1"/>
    </source>
</evidence>
<name>A0AAN6JLD3_9BASI</name>
<gene>
    <name evidence="3" type="ORF">OC842_003280</name>
</gene>
<organism evidence="3 4">
    <name type="scientific">Tilletia horrida</name>
    <dbReference type="NCBI Taxonomy" id="155126"/>
    <lineage>
        <taxon>Eukaryota</taxon>
        <taxon>Fungi</taxon>
        <taxon>Dikarya</taxon>
        <taxon>Basidiomycota</taxon>
        <taxon>Ustilaginomycotina</taxon>
        <taxon>Exobasidiomycetes</taxon>
        <taxon>Tilletiales</taxon>
        <taxon>Tilletiaceae</taxon>
        <taxon>Tilletia</taxon>
    </lineage>
</organism>
<dbReference type="Pfam" id="PF13640">
    <property type="entry name" value="2OG-FeII_Oxy_3"/>
    <property type="match status" value="1"/>
</dbReference>
<dbReference type="PANTHER" id="PTHR33099">
    <property type="entry name" value="FE2OG DIOXYGENASE DOMAIN-CONTAINING PROTEIN"/>
    <property type="match status" value="1"/>
</dbReference>
<dbReference type="PROSITE" id="PS51471">
    <property type="entry name" value="FE2OG_OXY"/>
    <property type="match status" value="1"/>
</dbReference>
<feature type="compositionally biased region" description="Polar residues" evidence="1">
    <location>
        <begin position="51"/>
        <end position="60"/>
    </location>
</feature>
<dbReference type="Proteomes" id="UP001176521">
    <property type="component" value="Unassembled WGS sequence"/>
</dbReference>
<feature type="region of interest" description="Disordered" evidence="1">
    <location>
        <begin position="178"/>
        <end position="338"/>
    </location>
</feature>
<feature type="compositionally biased region" description="Low complexity" evidence="1">
    <location>
        <begin position="1216"/>
        <end position="1225"/>
    </location>
</feature>
<feature type="compositionally biased region" description="Polar residues" evidence="1">
    <location>
        <begin position="277"/>
        <end position="292"/>
    </location>
</feature>
<comment type="caution">
    <text evidence="3">The sequence shown here is derived from an EMBL/GenBank/DDBJ whole genome shotgun (WGS) entry which is preliminary data.</text>
</comment>
<dbReference type="PANTHER" id="PTHR33099:SF7">
    <property type="entry name" value="MYND-TYPE DOMAIN-CONTAINING PROTEIN"/>
    <property type="match status" value="1"/>
</dbReference>
<dbReference type="EMBL" id="JAPDMQ010000159">
    <property type="protein sequence ID" value="KAK0532498.1"/>
    <property type="molecule type" value="Genomic_DNA"/>
</dbReference>
<proteinExistence type="predicted"/>
<feature type="region of interest" description="Disordered" evidence="1">
    <location>
        <begin position="382"/>
        <end position="413"/>
    </location>
</feature>
<feature type="compositionally biased region" description="Acidic residues" evidence="1">
    <location>
        <begin position="303"/>
        <end position="327"/>
    </location>
</feature>
<feature type="compositionally biased region" description="Acidic residues" evidence="1">
    <location>
        <begin position="249"/>
        <end position="273"/>
    </location>
</feature>
<evidence type="ECO:0000259" key="2">
    <source>
        <dbReference type="PROSITE" id="PS51471"/>
    </source>
</evidence>
<reference evidence="3" key="1">
    <citation type="journal article" date="2023" name="PhytoFront">
        <title>Draft Genome Resources of Seven Strains of Tilletia horrida, Causal Agent of Kernel Smut of Rice.</title>
        <authorList>
            <person name="Khanal S."/>
            <person name="Antony Babu S."/>
            <person name="Zhou X.G."/>
        </authorList>
    </citation>
    <scope>NUCLEOTIDE SEQUENCE</scope>
    <source>
        <strain evidence="3">TX3</strain>
    </source>
</reference>
<evidence type="ECO:0000313" key="4">
    <source>
        <dbReference type="Proteomes" id="UP001176521"/>
    </source>
</evidence>
<feature type="region of interest" description="Disordered" evidence="1">
    <location>
        <begin position="1"/>
        <end position="80"/>
    </location>
</feature>
<accession>A0AAN6JLD3</accession>
<feature type="compositionally biased region" description="Low complexity" evidence="1">
    <location>
        <begin position="230"/>
        <end position="243"/>
    </location>
</feature>
<feature type="region of interest" description="Disordered" evidence="1">
    <location>
        <begin position="1216"/>
        <end position="1286"/>
    </location>
</feature>
<dbReference type="Gene3D" id="2.60.120.620">
    <property type="entry name" value="q2cbj1_9rhob like domain"/>
    <property type="match status" value="1"/>
</dbReference>
<sequence>MQRRSARLAKIKRVSSLRSSQGQSARGKPKTGRSKAAGGASHAPNAGPRSKSATRSSRQTSGRKRKRGGANSFVPVQQGQRGAWTAEETTCLLNALQRYAHLKVLDEKRGDGQPFRIYKHILDRHGVRGKRSEALKRRHNVQLKDKARVELRRLHREGKALPYWTPLLFPTFYNTEVGDGEEVEPMPEDIDVSDSEEGAPTDEEQRGASATSSSASLQNARRSSRLKPRAATPATALSLSLSAENSGDDKDDDEQEIHDLTVGDDDDDDDDDDRAGQPSSPLSRYQTQSRAASGTHVDAVSSSEDELPLAESQAIDEGDGSESESDWEVTRLSSPPVPIDTVFQLNATKVTNASLLFRRSSHLPHTTASKLMMAAAQTIQPEAQLAQEASPPAQPVNGDGDDQSSDTSSDAQIRGELSGPLKTLADRIAQAPIQLGAFSFGGSADVLPALPGLVVEGLGKVQVPVIEDTQANALLRVLEESSFGRGADTVMNTNVRRSWQLDASKVHFENPQWAAGMEELRKKVAEQLGLGISSIEVMPYKLLFYKEGGHFAKHRDTEKEERMFATMVLQLPSAHSGGALRVYKEGDAEPVVHDFGQSAGTAEYGCHYAVHYADAEHEVTPILSGYRLALTYSVCWTASNRQSTPVTSLDSVTMAPITDALANVAAENRYFHLFLSHAYTPHSVSELGLQALKGADRSRVDMLRQANDAIEDRPFLFFIADIKLVVSDNMWEFEDPPMAHVEHLYDLSGNSMLPRGADGCFELHENDVLNPDAKSAHALWKGMQTTTVEGPLGNEGVSITKTYRKYVLIAWPRTDLDALMLGLEGPYDSFERLLKAEQLSLGGIKQWLAKLARLNKLNGLHKGQRLTRPQRELRGNLLQLLVQSPEYLTISGRLFDVYWDSSFFFDYGSELDDDDQLEGFYLTDLIRELVDEQLWDDDELQAKVKAAFNGNLSDAAVVLSERLFASDSRNLFTDVIIETIDACKAPGREELEFKYVQRVLWELAFEHEDSSLIHKLVKRYEQVDAKLLSDCAAALIDLHGREGNAEHDRWQLLLPLIQRRLAWIRQTQEEAAGVTKTWCFPEAVFEDRADVQAFLRGPDRKHTLRGFENLREARAFANSAPSWRQQHCSFSMQEGGSDEDAYVMLMKTKDHSKKIIKAAHVWDQQLAALERITASIRAAAEKEEGGTAAYMGEGGGIHEAKGGDVSIAATAPGVTTSAAAASSSSTPPPPPSKDDPVGDPMISPVSNVSGMTLAEEHVLSTAGAEKVDCSRSSSPEAPAAKKARTN</sequence>
<dbReference type="InterPro" id="IPR044862">
    <property type="entry name" value="Pro_4_hyd_alph_FE2OG_OXY"/>
</dbReference>
<feature type="compositionally biased region" description="Basic residues" evidence="1">
    <location>
        <begin position="1"/>
        <end position="15"/>
    </location>
</feature>
<keyword evidence="4" id="KW-1185">Reference proteome</keyword>
<feature type="compositionally biased region" description="Polar residues" evidence="1">
    <location>
        <begin position="208"/>
        <end position="221"/>
    </location>
</feature>
<feature type="domain" description="Fe2OG dioxygenase" evidence="2">
    <location>
        <begin position="534"/>
        <end position="639"/>
    </location>
</feature>
<feature type="compositionally biased region" description="Acidic residues" evidence="1">
    <location>
        <begin position="178"/>
        <end position="202"/>
    </location>
</feature>
<feature type="compositionally biased region" description="Low complexity" evidence="1">
    <location>
        <begin position="1270"/>
        <end position="1280"/>
    </location>
</feature>
<dbReference type="InterPro" id="IPR005123">
    <property type="entry name" value="Oxoglu/Fe-dep_dioxygenase_dom"/>
</dbReference>
<evidence type="ECO:0000256" key="1">
    <source>
        <dbReference type="SAM" id="MobiDB-lite"/>
    </source>
</evidence>